<dbReference type="Pfam" id="PF14372">
    <property type="entry name" value="hAT-like_RNase-H"/>
    <property type="match status" value="1"/>
</dbReference>
<evidence type="ECO:0000259" key="1">
    <source>
        <dbReference type="Pfam" id="PF14372"/>
    </source>
</evidence>
<dbReference type="SUPFAM" id="SSF53098">
    <property type="entry name" value="Ribonuclease H-like"/>
    <property type="match status" value="1"/>
</dbReference>
<feature type="domain" description="hAT-like transposase RNase-H fold" evidence="1">
    <location>
        <begin position="54"/>
        <end position="131"/>
    </location>
</feature>
<sequence>MLNYALEHRKAVNNVTQHRDLVLRKYELADREREIVKQLRDILKDATLYFSCATPNLATMIPAMDHIDQELTSYSHNKKYSALICVAVRLAKKTLNRYYKLTDSSEVYRIAMVLHPRHKLSYFKVAYWEDQWIQTAQSLVRHEFQHSY</sequence>
<gene>
    <name evidence="2" type="ORF">F5147DRAFT_557103</name>
</gene>
<reference evidence="2" key="1">
    <citation type="journal article" date="2020" name="New Phytol.">
        <title>Comparative genomics reveals dynamic genome evolution in host specialist ectomycorrhizal fungi.</title>
        <authorList>
            <person name="Lofgren L.A."/>
            <person name="Nguyen N.H."/>
            <person name="Vilgalys R."/>
            <person name="Ruytinx J."/>
            <person name="Liao H.L."/>
            <person name="Branco S."/>
            <person name="Kuo A."/>
            <person name="LaButti K."/>
            <person name="Lipzen A."/>
            <person name="Andreopoulos W."/>
            <person name="Pangilinan J."/>
            <person name="Riley R."/>
            <person name="Hundley H."/>
            <person name="Na H."/>
            <person name="Barry K."/>
            <person name="Grigoriev I.V."/>
            <person name="Stajich J.E."/>
            <person name="Kennedy P.G."/>
        </authorList>
    </citation>
    <scope>NUCLEOTIDE SEQUENCE</scope>
    <source>
        <strain evidence="2">FC423</strain>
    </source>
</reference>
<feature type="non-terminal residue" evidence="2">
    <location>
        <position position="1"/>
    </location>
</feature>
<dbReference type="EMBL" id="JABBWM010000030">
    <property type="protein sequence ID" value="KAG2107649.1"/>
    <property type="molecule type" value="Genomic_DNA"/>
</dbReference>
<dbReference type="OrthoDB" id="3359487at2759"/>
<dbReference type="AlphaFoldDB" id="A0A9P7F6X6"/>
<proteinExistence type="predicted"/>
<dbReference type="InterPro" id="IPR025525">
    <property type="entry name" value="hAT-like_transposase_RNase-H"/>
</dbReference>
<name>A0A9P7F6X6_9AGAM</name>
<dbReference type="InterPro" id="IPR012337">
    <property type="entry name" value="RNaseH-like_sf"/>
</dbReference>
<dbReference type="GeneID" id="64692782"/>
<protein>
    <recommendedName>
        <fullName evidence="1">hAT-like transposase RNase-H fold domain-containing protein</fullName>
    </recommendedName>
</protein>
<evidence type="ECO:0000313" key="3">
    <source>
        <dbReference type="Proteomes" id="UP000823399"/>
    </source>
</evidence>
<organism evidence="2 3">
    <name type="scientific">Suillus discolor</name>
    <dbReference type="NCBI Taxonomy" id="1912936"/>
    <lineage>
        <taxon>Eukaryota</taxon>
        <taxon>Fungi</taxon>
        <taxon>Dikarya</taxon>
        <taxon>Basidiomycota</taxon>
        <taxon>Agaricomycotina</taxon>
        <taxon>Agaricomycetes</taxon>
        <taxon>Agaricomycetidae</taxon>
        <taxon>Boletales</taxon>
        <taxon>Suillineae</taxon>
        <taxon>Suillaceae</taxon>
        <taxon>Suillus</taxon>
    </lineage>
</organism>
<dbReference type="Proteomes" id="UP000823399">
    <property type="component" value="Unassembled WGS sequence"/>
</dbReference>
<evidence type="ECO:0000313" key="2">
    <source>
        <dbReference type="EMBL" id="KAG2107649.1"/>
    </source>
</evidence>
<keyword evidence="3" id="KW-1185">Reference proteome</keyword>
<comment type="caution">
    <text evidence="2">The sequence shown here is derived from an EMBL/GenBank/DDBJ whole genome shotgun (WGS) entry which is preliminary data.</text>
</comment>
<accession>A0A9P7F6X6</accession>
<dbReference type="RefSeq" id="XP_041292380.1">
    <property type="nucleotide sequence ID" value="XM_041430523.1"/>
</dbReference>
<dbReference type="GO" id="GO:0003677">
    <property type="term" value="F:DNA binding"/>
    <property type="evidence" value="ECO:0007669"/>
    <property type="project" value="InterPro"/>
</dbReference>